<dbReference type="SUPFAM" id="SSF52980">
    <property type="entry name" value="Restriction endonuclease-like"/>
    <property type="match status" value="1"/>
</dbReference>
<dbReference type="Proteomes" id="UP000569914">
    <property type="component" value="Unassembled WGS sequence"/>
</dbReference>
<evidence type="ECO:0008006" key="6">
    <source>
        <dbReference type="Google" id="ProtNLM"/>
    </source>
</evidence>
<dbReference type="RefSeq" id="WP_179748572.1">
    <property type="nucleotide sequence ID" value="NZ_JACCBU010000001.1"/>
</dbReference>
<evidence type="ECO:0000259" key="2">
    <source>
        <dbReference type="Pfam" id="PF09407"/>
    </source>
</evidence>
<gene>
    <name evidence="4" type="ORF">BKA15_000985</name>
</gene>
<organism evidence="4 5">
    <name type="scientific">Microlunatus parietis</name>
    <dbReference type="NCBI Taxonomy" id="682979"/>
    <lineage>
        <taxon>Bacteria</taxon>
        <taxon>Bacillati</taxon>
        <taxon>Actinomycetota</taxon>
        <taxon>Actinomycetes</taxon>
        <taxon>Propionibacteriales</taxon>
        <taxon>Propionibacteriaceae</taxon>
        <taxon>Microlunatus</taxon>
    </lineage>
</organism>
<dbReference type="InterPro" id="IPR007569">
    <property type="entry name" value="DUF559"/>
</dbReference>
<dbReference type="Gene3D" id="3.40.960.10">
    <property type="entry name" value="VSR Endonuclease"/>
    <property type="match status" value="1"/>
</dbReference>
<dbReference type="AlphaFoldDB" id="A0A7Y9I3N5"/>
<dbReference type="InterPro" id="IPR018547">
    <property type="entry name" value="AbiEi_C"/>
</dbReference>
<protein>
    <recommendedName>
        <fullName evidence="6">Transcriptional regulator, AbiEi antitoxin, Type IV TA system</fullName>
    </recommendedName>
</protein>
<dbReference type="InterPro" id="IPR025159">
    <property type="entry name" value="AbiEi_N"/>
</dbReference>
<dbReference type="Pfam" id="PF13338">
    <property type="entry name" value="AbiEi_4"/>
    <property type="match status" value="1"/>
</dbReference>
<reference evidence="4 5" key="1">
    <citation type="submission" date="2020-07" db="EMBL/GenBank/DDBJ databases">
        <title>Sequencing the genomes of 1000 actinobacteria strains.</title>
        <authorList>
            <person name="Klenk H.-P."/>
        </authorList>
    </citation>
    <scope>NUCLEOTIDE SEQUENCE [LARGE SCALE GENOMIC DNA]</scope>
    <source>
        <strain evidence="4 5">DSM 22083</strain>
    </source>
</reference>
<keyword evidence="5" id="KW-1185">Reference proteome</keyword>
<comment type="caution">
    <text evidence="4">The sequence shown here is derived from an EMBL/GenBank/DDBJ whole genome shotgun (WGS) entry which is preliminary data.</text>
</comment>
<feature type="domain" description="DUF559" evidence="1">
    <location>
        <begin position="235"/>
        <end position="289"/>
    </location>
</feature>
<proteinExistence type="predicted"/>
<dbReference type="EMBL" id="JACCBU010000001">
    <property type="protein sequence ID" value="NYE69656.1"/>
    <property type="molecule type" value="Genomic_DNA"/>
</dbReference>
<dbReference type="Pfam" id="PF09407">
    <property type="entry name" value="AbiEi_1"/>
    <property type="match status" value="1"/>
</dbReference>
<name>A0A7Y9I3N5_9ACTN</name>
<dbReference type="InterPro" id="IPR011335">
    <property type="entry name" value="Restrct_endonuc-II-like"/>
</dbReference>
<evidence type="ECO:0000313" key="5">
    <source>
        <dbReference type="Proteomes" id="UP000569914"/>
    </source>
</evidence>
<evidence type="ECO:0000259" key="1">
    <source>
        <dbReference type="Pfam" id="PF04480"/>
    </source>
</evidence>
<evidence type="ECO:0000313" key="4">
    <source>
        <dbReference type="EMBL" id="NYE69656.1"/>
    </source>
</evidence>
<feature type="domain" description="AbiEi antitoxin C-terminal" evidence="2">
    <location>
        <begin position="80"/>
        <end position="174"/>
    </location>
</feature>
<evidence type="ECO:0000259" key="3">
    <source>
        <dbReference type="Pfam" id="PF13338"/>
    </source>
</evidence>
<sequence>MANLDPATADSRLPTNRPFTLQQAVAAGLSRSVVARLRKQGLIRPVIRSVYVDASTADSTDLRAAAIALVVHPEGVITDLSAAWLHGARVQLPGDYLPRVSVHLPPDGTRVRSLATISGIRAFAKQDVETINGLRVTTPLRTALDLGRLLNRGPALAALDALLRVGRFTRADLRAALPRFKGQRGVVQLRYLVPLCDPRAESPQESILRLRWLDAQLPTPQPQYVVRDDRGFPVYRLDLADPAARFAAEYDGQDHHFTAAERKYDERRRDWLRRRGWTIVVFDRDSLAAPKAGLVLRRTHEQAAQRLRTAA</sequence>
<feature type="domain" description="AbiEi antitoxin N-terminal" evidence="3">
    <location>
        <begin position="18"/>
        <end position="52"/>
    </location>
</feature>
<accession>A0A7Y9I3N5</accession>
<dbReference type="Pfam" id="PF04480">
    <property type="entry name" value="DUF559"/>
    <property type="match status" value="1"/>
</dbReference>